<comment type="caution">
    <text evidence="1">The sequence shown here is derived from an EMBL/GenBank/DDBJ whole genome shotgun (WGS) entry which is preliminary data.</text>
</comment>
<dbReference type="InterPro" id="IPR007375">
    <property type="entry name" value="SoxG"/>
</dbReference>
<gene>
    <name evidence="1" type="primary">soxG</name>
    <name evidence="1" type="ORF">HK439_02315</name>
</gene>
<reference evidence="1" key="1">
    <citation type="submission" date="2020-05" db="EMBL/GenBank/DDBJ databases">
        <title>Identification of trans-AT polyketide cluster in two marine bacteria, producers of a novel glutaramide-containing polyketide sesbanimide D and analogs.</title>
        <authorList>
            <person name="Kacar D."/>
            <person name="Rodriguez P."/>
            <person name="Canedo L."/>
            <person name="Gonzalez E."/>
            <person name="Galan B."/>
            <person name="De La Calle F."/>
            <person name="Garcia J.L."/>
        </authorList>
    </citation>
    <scope>NUCLEOTIDE SEQUENCE</scope>
    <source>
        <strain evidence="1">PHM038</strain>
    </source>
</reference>
<dbReference type="Pfam" id="PF04268">
    <property type="entry name" value="SoxG"/>
    <property type="match status" value="1"/>
</dbReference>
<evidence type="ECO:0000313" key="2">
    <source>
        <dbReference type="Proteomes" id="UP000598467"/>
    </source>
</evidence>
<dbReference type="GO" id="GO:0008115">
    <property type="term" value="F:sarcosine oxidase activity"/>
    <property type="evidence" value="ECO:0007669"/>
    <property type="project" value="InterPro"/>
</dbReference>
<evidence type="ECO:0000313" key="1">
    <source>
        <dbReference type="EMBL" id="MBD1545082.1"/>
    </source>
</evidence>
<organism evidence="1 2">
    <name type="scientific">Roseibium aggregatum</name>
    <dbReference type="NCBI Taxonomy" id="187304"/>
    <lineage>
        <taxon>Bacteria</taxon>
        <taxon>Pseudomonadati</taxon>
        <taxon>Pseudomonadota</taxon>
        <taxon>Alphaproteobacteria</taxon>
        <taxon>Hyphomicrobiales</taxon>
        <taxon>Stappiaceae</taxon>
        <taxon>Roseibium</taxon>
    </lineage>
</organism>
<dbReference type="Gene3D" id="3.30.1360.120">
    <property type="entry name" value="Probable tRNA modification gtpase trme, domain 1"/>
    <property type="match status" value="1"/>
</dbReference>
<sequence>MANPLYQPDAAEEPVLSLPAISMLKAAPLGRFSFRGRKAAQDAAAKALGFDLPQQPLTAAESSGKAALWLGPDEWLLLAPEDDTEALQAAMTQAIGDAPHALVDISHRQEALIVTGDKAEWLLNSGIPIDLDVSAFPVGMVTRTLFHKAPVMLWRIGDDSFVVEAWGSFMDYVAGLLAEPATELQAA</sequence>
<dbReference type="NCBIfam" id="TIGR01375">
    <property type="entry name" value="soxG"/>
    <property type="match status" value="1"/>
</dbReference>
<proteinExistence type="predicted"/>
<dbReference type="InterPro" id="IPR006280">
    <property type="entry name" value="SoxG_het"/>
</dbReference>
<protein>
    <submittedName>
        <fullName evidence="1">Sarcosine oxidase subunit gamma family protein</fullName>
    </submittedName>
</protein>
<dbReference type="EMBL" id="JABFCZ010000002">
    <property type="protein sequence ID" value="MBD1545082.1"/>
    <property type="molecule type" value="Genomic_DNA"/>
</dbReference>
<dbReference type="Proteomes" id="UP000598467">
    <property type="component" value="Unassembled WGS sequence"/>
</dbReference>
<dbReference type="AlphaFoldDB" id="A0A926NPP6"/>
<dbReference type="GO" id="GO:1901053">
    <property type="term" value="P:sarcosine catabolic process"/>
    <property type="evidence" value="ECO:0007669"/>
    <property type="project" value="InterPro"/>
</dbReference>
<dbReference type="InterPro" id="IPR027266">
    <property type="entry name" value="TrmE/GcvT-like"/>
</dbReference>
<accession>A0A926NPP6</accession>
<dbReference type="RefSeq" id="WP_190289742.1">
    <property type="nucleotide sequence ID" value="NZ_JABFCZ010000002.1"/>
</dbReference>
<dbReference type="SUPFAM" id="SSF103025">
    <property type="entry name" value="Folate-binding domain"/>
    <property type="match status" value="1"/>
</dbReference>
<dbReference type="Gene3D" id="3.30.70.1520">
    <property type="entry name" value="Heterotetrameric sarcosine oxidase"/>
    <property type="match status" value="1"/>
</dbReference>
<name>A0A926NPP6_9HYPH</name>